<name>F2UEU5_SALR5</name>
<dbReference type="KEGG" id="sre:PTSG_06800"/>
<feature type="region of interest" description="Disordered" evidence="1">
    <location>
        <begin position="64"/>
        <end position="87"/>
    </location>
</feature>
<sequence>MLLSLLLLLLLLLLLSLLLLVAVFLRASPPDVSGDFLFPAHTLVDSFSIQAVNLHDRAAMVGTHRFPSHPHTSEQKHASEQDDRGAA</sequence>
<organism evidence="3">
    <name type="scientific">Salpingoeca rosetta (strain ATCC 50818 / BSB-021)</name>
    <dbReference type="NCBI Taxonomy" id="946362"/>
    <lineage>
        <taxon>Eukaryota</taxon>
        <taxon>Choanoflagellata</taxon>
        <taxon>Craspedida</taxon>
        <taxon>Salpingoecidae</taxon>
        <taxon>Salpingoeca</taxon>
    </lineage>
</organism>
<gene>
    <name evidence="2" type="ORF">PTSG_06800</name>
</gene>
<evidence type="ECO:0000313" key="3">
    <source>
        <dbReference type="Proteomes" id="UP000007799"/>
    </source>
</evidence>
<dbReference type="EMBL" id="GL832971">
    <property type="protein sequence ID" value="EGD75145.1"/>
    <property type="molecule type" value="Genomic_DNA"/>
</dbReference>
<feature type="compositionally biased region" description="Basic and acidic residues" evidence="1">
    <location>
        <begin position="71"/>
        <end position="87"/>
    </location>
</feature>
<dbReference type="Proteomes" id="UP000007799">
    <property type="component" value="Unassembled WGS sequence"/>
</dbReference>
<protein>
    <submittedName>
        <fullName evidence="2">Uncharacterized protein</fullName>
    </submittedName>
</protein>
<reference evidence="2" key="1">
    <citation type="submission" date="2009-08" db="EMBL/GenBank/DDBJ databases">
        <title>Annotation of Salpingoeca rosetta.</title>
        <authorList>
            <consortium name="The Broad Institute Genome Sequencing Platform"/>
            <person name="Russ C."/>
            <person name="Cuomo C."/>
            <person name="Burger G."/>
            <person name="Gray M.W."/>
            <person name="Holland P.W.H."/>
            <person name="King N."/>
            <person name="Lang F.B.F."/>
            <person name="Roger A.J."/>
            <person name="Ruiz-Trillo I."/>
            <person name="Young S.K."/>
            <person name="Zeng Q."/>
            <person name="Gargeya S."/>
            <person name="Alvarado L."/>
            <person name="Berlin A."/>
            <person name="Chapman S.B."/>
            <person name="Chen Z."/>
            <person name="Freedman E."/>
            <person name="Gellesch M."/>
            <person name="Goldberg J."/>
            <person name="Griggs A."/>
            <person name="Gujja S."/>
            <person name="Heilman E."/>
            <person name="Heiman D."/>
            <person name="Howarth C."/>
            <person name="Mehta T."/>
            <person name="Neiman D."/>
            <person name="Pearson M."/>
            <person name="Roberts A."/>
            <person name="Saif S."/>
            <person name="Shea T."/>
            <person name="Shenoy N."/>
            <person name="Sisk P."/>
            <person name="Stolte C."/>
            <person name="Sykes S."/>
            <person name="White J."/>
            <person name="Yandava C."/>
            <person name="Haas B."/>
            <person name="Nusbaum C."/>
            <person name="Birren B."/>
        </authorList>
    </citation>
    <scope>NUCLEOTIDE SEQUENCE [LARGE SCALE GENOMIC DNA]</scope>
    <source>
        <strain evidence="2">ATCC 50818</strain>
    </source>
</reference>
<dbReference type="RefSeq" id="XP_004992198.1">
    <property type="nucleotide sequence ID" value="XM_004992141.1"/>
</dbReference>
<evidence type="ECO:0000256" key="1">
    <source>
        <dbReference type="SAM" id="MobiDB-lite"/>
    </source>
</evidence>
<keyword evidence="3" id="KW-1185">Reference proteome</keyword>
<dbReference type="AlphaFoldDB" id="F2UEU5"/>
<proteinExistence type="predicted"/>
<accession>F2UEU5</accession>
<dbReference type="GeneID" id="16072757"/>
<evidence type="ECO:0000313" key="2">
    <source>
        <dbReference type="EMBL" id="EGD75145.1"/>
    </source>
</evidence>
<dbReference type="InParanoid" id="F2UEU5"/>